<reference evidence="1 2" key="1">
    <citation type="submission" date="2013-11" db="EMBL/GenBank/DDBJ databases">
        <title>Complete genome sequence of Rhizobium gallicum bv. gallicum R602.</title>
        <authorList>
            <person name="Bustos P."/>
            <person name="Santamaria R.I."/>
            <person name="Lozano L."/>
            <person name="Acosta J.L."/>
            <person name="Ormeno-Orrillo E."/>
            <person name="Rogel M.A."/>
            <person name="Romero D."/>
            <person name="Cevallos M.A."/>
            <person name="Martinez-Romero E."/>
            <person name="Gonzalez V."/>
        </authorList>
    </citation>
    <scope>NUCLEOTIDE SEQUENCE [LARGE SCALE GENOMIC DNA]</scope>
    <source>
        <strain evidence="1 2">R602</strain>
        <plasmid evidence="1 2">pRgalR602b</plasmid>
    </source>
</reference>
<gene>
    <name evidence="1" type="ORF">RGR602_PB00300</name>
</gene>
<sequence>MKEDNLREVWSAGCRSRRPIYEAVDDLARKGWTGTLGFDSFGEHWFEKEPWRTGRELLERLQALHPNEYPDGLLRTVQRLVKEWRRNKAHAMIFGMNSEIAQHSADYAGGERSSLVRQ</sequence>
<dbReference type="KEGG" id="rga:RGR602_PB00300"/>
<name>A0A0B4X707_9HYPH</name>
<dbReference type="EMBL" id="CP006879">
    <property type="protein sequence ID" value="AJD43834.1"/>
    <property type="molecule type" value="Genomic_DNA"/>
</dbReference>
<dbReference type="AlphaFoldDB" id="A0A0B4X707"/>
<dbReference type="HOGENOM" id="CLU_2071201_0_0_5"/>
<keyword evidence="2" id="KW-1185">Reference proteome</keyword>
<protein>
    <submittedName>
        <fullName evidence="1">Uncharacterized protein</fullName>
    </submittedName>
</protein>
<accession>A0A0B4X707</accession>
<geneLocation type="plasmid" evidence="1 2">
    <name>pRgalR602b</name>
</geneLocation>
<evidence type="ECO:0000313" key="1">
    <source>
        <dbReference type="EMBL" id="AJD43834.1"/>
    </source>
</evidence>
<organism evidence="1 2">
    <name type="scientific">Rhizobium gallicum bv. gallicum R602sp</name>
    <dbReference type="NCBI Taxonomy" id="1041138"/>
    <lineage>
        <taxon>Bacteria</taxon>
        <taxon>Pseudomonadati</taxon>
        <taxon>Pseudomonadota</taxon>
        <taxon>Alphaproteobacteria</taxon>
        <taxon>Hyphomicrobiales</taxon>
        <taxon>Rhizobiaceae</taxon>
        <taxon>Rhizobium/Agrobacterium group</taxon>
        <taxon>Rhizobium</taxon>
    </lineage>
</organism>
<keyword evidence="1" id="KW-0614">Plasmid</keyword>
<proteinExistence type="predicted"/>
<dbReference type="Proteomes" id="UP000031368">
    <property type="component" value="Plasmid pRgalR602b"/>
</dbReference>
<evidence type="ECO:0000313" key="2">
    <source>
        <dbReference type="Proteomes" id="UP000031368"/>
    </source>
</evidence>